<evidence type="ECO:0000313" key="4">
    <source>
        <dbReference type="Proteomes" id="UP000629098"/>
    </source>
</evidence>
<dbReference type="InterPro" id="IPR011990">
    <property type="entry name" value="TPR-like_helical_dom_sf"/>
</dbReference>
<dbReference type="Gene3D" id="3.40.50.150">
    <property type="entry name" value="Vaccinia Virus protein VP39"/>
    <property type="match status" value="1"/>
</dbReference>
<dbReference type="InterPro" id="IPR019734">
    <property type="entry name" value="TPR_rpt"/>
</dbReference>
<dbReference type="GO" id="GO:0008171">
    <property type="term" value="F:O-methyltransferase activity"/>
    <property type="evidence" value="ECO:0007669"/>
    <property type="project" value="TreeGrafter"/>
</dbReference>
<dbReference type="SUPFAM" id="SSF53335">
    <property type="entry name" value="S-adenosyl-L-methionine-dependent methyltransferases"/>
    <property type="match status" value="1"/>
</dbReference>
<keyword evidence="4" id="KW-1185">Reference proteome</keyword>
<keyword evidence="1" id="KW-0802">TPR repeat</keyword>
<dbReference type="PANTHER" id="PTHR36973:SF4">
    <property type="entry name" value="NODULATION PROTEIN"/>
    <property type="match status" value="1"/>
</dbReference>
<dbReference type="PROSITE" id="PS50005">
    <property type="entry name" value="TPR"/>
    <property type="match status" value="1"/>
</dbReference>
<dbReference type="Proteomes" id="UP000629098">
    <property type="component" value="Unassembled WGS sequence"/>
</dbReference>
<keyword evidence="3" id="KW-0808">Transferase</keyword>
<dbReference type="GO" id="GO:0032259">
    <property type="term" value="P:methylation"/>
    <property type="evidence" value="ECO:0007669"/>
    <property type="project" value="UniProtKB-KW"/>
</dbReference>
<evidence type="ECO:0000313" key="3">
    <source>
        <dbReference type="EMBL" id="MBD2773418.1"/>
    </source>
</evidence>
<dbReference type="Gene3D" id="1.25.40.10">
    <property type="entry name" value="Tetratricopeptide repeat domain"/>
    <property type="match status" value="1"/>
</dbReference>
<dbReference type="Pfam" id="PF05050">
    <property type="entry name" value="Methyltransf_21"/>
    <property type="match status" value="1"/>
</dbReference>
<dbReference type="AlphaFoldDB" id="A0A8J7BXS1"/>
<sequence>MSLFLPRFKKSGHLDQIHITVCVVGSRKIASQDDYGYQGWNIFAPNLTIYGFDADTDTCEQANADLKARQINWTEKHIPQALWDCAGKSTLYVTKYPGCSSLYPPSQSYIERFAGNSELIKLAYTVEVETTTLDAFCHSQEIDEIDFIQLDVQGAELPVLQGASSILERSTLGIVTEVEFTELYTGQPLFGDIDVYLRNLGFTLFDLSNMHRDIRRMPLASTKHKGSLIWSDAFYFRDLIREDLNTLKTPEKIFKLACIADVLSFPDYALELLAYLTVQYGKDEKYNFADDIIESLAHVPGMMMPGEKLASLPIVEKIREYSSSYHAKTITVSSNLTSNNLSFLHKQAYQCLLLGEYSQAVNLYEQAIELEPNIKSNYWYLGLLLLLQEEEAEAQATWFLGIAESEPEETDMWIAELVQVLHTEAERRDAIEDLVVASAIRESIKAIAPEYIVNNNRVKYSSLDEESVIENYINTIDLKNKYCVDIAASDGVTMSNTYFLFQRGWSGLAVEYDNAKFAALAAHYINFPNVSLSRSMVTPDNVVNLLEANHVPKYFGLLSLDIDGYDYFVLDKILTSFRPSIICAEINEKIPPPLKFTVKWDSEYVWENNHFFGQSICQLNILCEKYEYALVELHYNNAFLIPKELSPYPSLTPEEAYRKGYLEQPDRKQKFPWNANIEEIHSLSPEKALNYVNNFFAQYQGKYICSL</sequence>
<keyword evidence="3" id="KW-0489">Methyltransferase</keyword>
<evidence type="ECO:0000259" key="2">
    <source>
        <dbReference type="Pfam" id="PF05050"/>
    </source>
</evidence>
<dbReference type="NCBIfam" id="TIGR01444">
    <property type="entry name" value="fkbM_fam"/>
    <property type="match status" value="1"/>
</dbReference>
<evidence type="ECO:0000256" key="1">
    <source>
        <dbReference type="PROSITE-ProRule" id="PRU00339"/>
    </source>
</evidence>
<gene>
    <name evidence="3" type="ORF">ICL16_15385</name>
</gene>
<dbReference type="InterPro" id="IPR053188">
    <property type="entry name" value="FkbM_Methyltransferase"/>
</dbReference>
<dbReference type="InterPro" id="IPR029063">
    <property type="entry name" value="SAM-dependent_MTases_sf"/>
</dbReference>
<proteinExistence type="predicted"/>
<comment type="caution">
    <text evidence="3">The sequence shown here is derived from an EMBL/GenBank/DDBJ whole genome shotgun (WGS) entry which is preliminary data.</text>
</comment>
<dbReference type="InterPro" id="IPR006342">
    <property type="entry name" value="FkbM_mtfrase"/>
</dbReference>
<protein>
    <submittedName>
        <fullName evidence="3">FkbM family methyltransferase</fullName>
    </submittedName>
</protein>
<dbReference type="EMBL" id="JACXAE010000053">
    <property type="protein sequence ID" value="MBD2773418.1"/>
    <property type="molecule type" value="Genomic_DNA"/>
</dbReference>
<name>A0A8J7BXS1_9CYAN</name>
<organism evidence="3 4">
    <name type="scientific">Iningainema tapete BLCC-T55</name>
    <dbReference type="NCBI Taxonomy" id="2748662"/>
    <lineage>
        <taxon>Bacteria</taxon>
        <taxon>Bacillati</taxon>
        <taxon>Cyanobacteriota</taxon>
        <taxon>Cyanophyceae</taxon>
        <taxon>Nostocales</taxon>
        <taxon>Scytonemataceae</taxon>
        <taxon>Iningainema tapete</taxon>
    </lineage>
</organism>
<dbReference type="RefSeq" id="WP_190829216.1">
    <property type="nucleotide sequence ID" value="NZ_CAWPPI010000053.1"/>
</dbReference>
<feature type="domain" description="Methyltransferase FkbM" evidence="2">
    <location>
        <begin position="86"/>
        <end position="203"/>
    </location>
</feature>
<feature type="repeat" description="TPR" evidence="1">
    <location>
        <begin position="341"/>
        <end position="374"/>
    </location>
</feature>
<accession>A0A8J7BXS1</accession>
<reference evidence="3" key="1">
    <citation type="submission" date="2020-09" db="EMBL/GenBank/DDBJ databases">
        <title>Iningainema tapete sp. nov. (Scytonemataceae, Cyanobacteria) from greenhouses in central Florida (USA) produces two types of nodularin with biosynthetic potential for microcystin-LR and anabaenopeptins.</title>
        <authorList>
            <person name="Berthold D.E."/>
            <person name="Lefler F.W."/>
            <person name="Huang I.-S."/>
            <person name="Abdulla H."/>
            <person name="Zimba P.V."/>
            <person name="Laughinghouse H.D. IV."/>
        </authorList>
    </citation>
    <scope>NUCLEOTIDE SEQUENCE</scope>
    <source>
        <strain evidence="3">BLCCT55</strain>
    </source>
</reference>
<dbReference type="PANTHER" id="PTHR36973">
    <property type="entry name" value="SLL1456 PROTEIN-RELATED"/>
    <property type="match status" value="1"/>
</dbReference>
<dbReference type="SUPFAM" id="SSF48452">
    <property type="entry name" value="TPR-like"/>
    <property type="match status" value="1"/>
</dbReference>